<name>A0A2K8NRI5_9MOLU</name>
<evidence type="ECO:0000259" key="7">
    <source>
        <dbReference type="Pfam" id="PF02687"/>
    </source>
</evidence>
<keyword evidence="5" id="KW-0472">Membrane</keyword>
<dbReference type="Pfam" id="PF02687">
    <property type="entry name" value="FtsX"/>
    <property type="match status" value="1"/>
</dbReference>
<sequence length="1195" mass="138149">MSWVLLIVKIIHGKGFDSMKLKLVLKQSFRDFTSKSILYLTFTLFLMLAISIFVGLISFGYGFQNLFRQTVGATNPNASLNFNRAYLPYWITAKEAKKDTNGYYKAQERDALITEFLKNLLPIPDGSEFQRLTLGIGHSRGDVTKLHRNEIFNDALLYDYFQQDSGLDQNLAIYNNQVQKIYEILDHEYQTNNLVSAYFMEKEVKENKNLLGYQRAVFDNDFVIESLGKQPMRWEYLRVNPKILGQDFYEETPWTLHENKASTIKFWQQVDWTKHQKERKNYNFIFVQPAFLHSKKLNIGDYVTLEVKNIDKFKKLPPNVKTQEFLIAGTATDSSNFYYSDNKPNFMIPYQWMANFYKINGVSQIPPPTIKRTLLLYLNEFGNDYQRGQDYISKVYNRRFRNLVNVRIIMESSTSWVSSLPRYAYDFTVQIFITIAYVVGFLVLFLLGVVFYFITQQVVMIQRRILFFLKAMGVYDSGLSFITTAALFVPILLGLIAGFFGALLVQKTMYSVALLDTAFYMPYFSFNYEFFLFLFGLSLVIWLLFFLINTILIKSSRFRMAQQINVHKTATLFQKLKFKLTKNASSKFRIGFSFAFKNIYKNFIVFITLSLSFGVILYAVQFKVSMSTLSRSYESWNKPYKSVNYMTNLPLFSQEPAADNYLLSYETFIPKSMTNSQSDLNPKAVKPSIKTQVNERLEAIDLTTKELMGPSWQINTDADLQNLISTYFTSLSDPNSDFRFQNYYLTKDFTSHHLAEITDPKDGPEKKEALIQEILNWIEKFSGEKPSRGTEQMINNLVDGTLQKYIELNQNFGYYDGFNIYFGQLPLNYDSRSVLSIKAHYPNKNKNLTMLAYEDGDKDTQKHFNFRDLNEEDFFVKGNWHGEEAVFLRVNVSSRLANAYSLKTNSVLQMNLDGFNTARKDGLAYLIVDRVVKEETIDSMIYTSQNALMNYFANPDYLPFSDQTLASLPDKEKQKAVYQGLKAELMKNPKLISNTVFDRDNDVPWGMQNITLPFYNQNGNNLGQRAEDFYSDSLSLTYLSELGTNVVVFDMVSKRLSSSMWQVNTILNEFVIILLFLALILSLILITLVLLENRPVILLFKAIGYQKADINWYLISGYFVASILAMALGILISFIGLKNTQGIIAEYLKMSLYFVWSWEFILVALGLAGGFCALIAISVVVFTNFQKPREAFMVL</sequence>
<gene>
    <name evidence="8" type="ORF">EFREU_v1c01090</name>
</gene>
<accession>A0A2K8NRI5</accession>
<proteinExistence type="inferred from homology"/>
<evidence type="ECO:0000256" key="4">
    <source>
        <dbReference type="ARBA" id="ARBA00022989"/>
    </source>
</evidence>
<keyword evidence="2" id="KW-1003">Cell membrane</keyword>
<evidence type="ECO:0000313" key="9">
    <source>
        <dbReference type="Proteomes" id="UP000232222"/>
    </source>
</evidence>
<comment type="subcellular location">
    <subcellularLocation>
        <location evidence="1">Cell membrane</location>
        <topology evidence="1">Multi-pass membrane protein</topology>
    </subcellularLocation>
</comment>
<dbReference type="InterPro" id="IPR050250">
    <property type="entry name" value="Macrolide_Exporter_MacB"/>
</dbReference>
<protein>
    <recommendedName>
        <fullName evidence="7">ABC3 transporter permease C-terminal domain-containing protein</fullName>
    </recommendedName>
</protein>
<evidence type="ECO:0000256" key="2">
    <source>
        <dbReference type="ARBA" id="ARBA00022475"/>
    </source>
</evidence>
<keyword evidence="9" id="KW-1185">Reference proteome</keyword>
<keyword evidence="4" id="KW-1133">Transmembrane helix</keyword>
<dbReference type="OrthoDB" id="391687at2"/>
<feature type="domain" description="ABC3 transporter permease C-terminal" evidence="7">
    <location>
        <begin position="1070"/>
        <end position="1179"/>
    </location>
</feature>
<dbReference type="AlphaFoldDB" id="A0A2K8NRI5"/>
<dbReference type="PANTHER" id="PTHR30572">
    <property type="entry name" value="MEMBRANE COMPONENT OF TRANSPORTER-RELATED"/>
    <property type="match status" value="1"/>
</dbReference>
<dbReference type="InterPro" id="IPR003838">
    <property type="entry name" value="ABC3_permease_C"/>
</dbReference>
<dbReference type="Proteomes" id="UP000232222">
    <property type="component" value="Chromosome"/>
</dbReference>
<dbReference type="GO" id="GO:0005886">
    <property type="term" value="C:plasma membrane"/>
    <property type="evidence" value="ECO:0007669"/>
    <property type="project" value="UniProtKB-SubCell"/>
</dbReference>
<evidence type="ECO:0000256" key="6">
    <source>
        <dbReference type="ARBA" id="ARBA00038076"/>
    </source>
</evidence>
<reference evidence="8 9" key="1">
    <citation type="submission" date="2017-11" db="EMBL/GenBank/DDBJ databases">
        <title>Genome sequence of Entomoplasma freundtii BARC 318 (ATCC 51999).</title>
        <authorList>
            <person name="Lo W.-S."/>
            <person name="Gasparich G.E."/>
            <person name="Kuo C.-H."/>
        </authorList>
    </citation>
    <scope>NUCLEOTIDE SEQUENCE [LARGE SCALE GENOMIC DNA]</scope>
    <source>
        <strain evidence="8 9">BARC 318</strain>
    </source>
</reference>
<dbReference type="EMBL" id="CP024962">
    <property type="protein sequence ID" value="ATZ16136.1"/>
    <property type="molecule type" value="Genomic_DNA"/>
</dbReference>
<dbReference type="GO" id="GO:0022857">
    <property type="term" value="F:transmembrane transporter activity"/>
    <property type="evidence" value="ECO:0007669"/>
    <property type="project" value="TreeGrafter"/>
</dbReference>
<evidence type="ECO:0000313" key="8">
    <source>
        <dbReference type="EMBL" id="ATZ16136.1"/>
    </source>
</evidence>
<evidence type="ECO:0000256" key="1">
    <source>
        <dbReference type="ARBA" id="ARBA00004651"/>
    </source>
</evidence>
<comment type="similarity">
    <text evidence="6">Belongs to the ABC-4 integral membrane protein family.</text>
</comment>
<keyword evidence="3" id="KW-0812">Transmembrane</keyword>
<evidence type="ECO:0000256" key="5">
    <source>
        <dbReference type="ARBA" id="ARBA00023136"/>
    </source>
</evidence>
<dbReference type="KEGG" id="efr:EFREU_v1c01090"/>
<organism evidence="8 9">
    <name type="scientific">Entomoplasma freundtii</name>
    <dbReference type="NCBI Taxonomy" id="74700"/>
    <lineage>
        <taxon>Bacteria</taxon>
        <taxon>Bacillati</taxon>
        <taxon>Mycoplasmatota</taxon>
        <taxon>Mollicutes</taxon>
        <taxon>Entomoplasmatales</taxon>
        <taxon>Entomoplasmataceae</taxon>
        <taxon>Entomoplasma</taxon>
    </lineage>
</organism>
<dbReference type="PANTHER" id="PTHR30572:SF4">
    <property type="entry name" value="ABC TRANSPORTER PERMEASE YTRF"/>
    <property type="match status" value="1"/>
</dbReference>
<evidence type="ECO:0000256" key="3">
    <source>
        <dbReference type="ARBA" id="ARBA00022692"/>
    </source>
</evidence>